<dbReference type="InterPro" id="IPR006139">
    <property type="entry name" value="D-isomer_2_OHA_DH_cat_dom"/>
</dbReference>
<dbReference type="FunFam" id="3.40.50.720:FF:000213">
    <property type="entry name" value="Putative 2-hydroxyacid dehydrogenase"/>
    <property type="match status" value="1"/>
</dbReference>
<dbReference type="GO" id="GO:0005829">
    <property type="term" value="C:cytosol"/>
    <property type="evidence" value="ECO:0007669"/>
    <property type="project" value="TreeGrafter"/>
</dbReference>
<evidence type="ECO:0000256" key="3">
    <source>
        <dbReference type="ARBA" id="ARBA00023027"/>
    </source>
</evidence>
<dbReference type="EMBL" id="SUNI01000006">
    <property type="protein sequence ID" value="TJZ92000.1"/>
    <property type="molecule type" value="Genomic_DNA"/>
</dbReference>
<feature type="domain" description="D-isomer specific 2-hydroxyacid dehydrogenase NAD-binding" evidence="6">
    <location>
        <begin position="110"/>
        <end position="280"/>
    </location>
</feature>
<dbReference type="Gene3D" id="3.40.50.720">
    <property type="entry name" value="NAD(P)-binding Rossmann-like Domain"/>
    <property type="match status" value="2"/>
</dbReference>
<proteinExistence type="inferred from homology"/>
<dbReference type="PANTHER" id="PTHR10996">
    <property type="entry name" value="2-HYDROXYACID DEHYDROGENASE-RELATED"/>
    <property type="match status" value="1"/>
</dbReference>
<dbReference type="SUPFAM" id="SSF51735">
    <property type="entry name" value="NAD(P)-binding Rossmann-fold domains"/>
    <property type="match status" value="1"/>
</dbReference>
<evidence type="ECO:0000256" key="1">
    <source>
        <dbReference type="ARBA" id="ARBA00022857"/>
    </source>
</evidence>
<dbReference type="GO" id="GO:0030267">
    <property type="term" value="F:glyoxylate reductase (NADPH) activity"/>
    <property type="evidence" value="ECO:0007669"/>
    <property type="project" value="TreeGrafter"/>
</dbReference>
<keyword evidence="2 4" id="KW-0560">Oxidoreductase</keyword>
<keyword evidence="8" id="KW-1185">Reference proteome</keyword>
<dbReference type="GO" id="GO:0051287">
    <property type="term" value="F:NAD binding"/>
    <property type="evidence" value="ECO:0007669"/>
    <property type="project" value="InterPro"/>
</dbReference>
<dbReference type="PANTHER" id="PTHR10996:SF178">
    <property type="entry name" value="2-HYDROXYACID DEHYDROGENASE YGL185C-RELATED"/>
    <property type="match status" value="1"/>
</dbReference>
<dbReference type="AlphaFoldDB" id="A0A4U0RBW7"/>
<evidence type="ECO:0000259" key="5">
    <source>
        <dbReference type="Pfam" id="PF00389"/>
    </source>
</evidence>
<accession>A0A4U0RBW7</accession>
<evidence type="ECO:0000313" key="7">
    <source>
        <dbReference type="EMBL" id="TJZ92000.1"/>
    </source>
</evidence>
<dbReference type="InterPro" id="IPR036291">
    <property type="entry name" value="NAD(P)-bd_dom_sf"/>
</dbReference>
<dbReference type="Proteomes" id="UP000309747">
    <property type="component" value="Unassembled WGS sequence"/>
</dbReference>
<keyword evidence="3" id="KW-0520">NAD</keyword>
<evidence type="ECO:0000259" key="6">
    <source>
        <dbReference type="Pfam" id="PF02826"/>
    </source>
</evidence>
<comment type="caution">
    <text evidence="7">The sequence shown here is derived from an EMBL/GenBank/DDBJ whole genome shotgun (WGS) entry which is preliminary data.</text>
</comment>
<dbReference type="CDD" id="cd12156">
    <property type="entry name" value="HPPR"/>
    <property type="match status" value="1"/>
</dbReference>
<reference evidence="7 8" key="1">
    <citation type="submission" date="2019-04" db="EMBL/GenBank/DDBJ databases">
        <authorList>
            <person name="Li J."/>
        </authorList>
    </citation>
    <scope>NUCLEOTIDE SEQUENCE [LARGE SCALE GENOMIC DNA]</scope>
    <source>
        <strain evidence="7 8">KCTC 42687</strain>
    </source>
</reference>
<dbReference type="SUPFAM" id="SSF52283">
    <property type="entry name" value="Formate/glycerate dehydrogenase catalytic domain-like"/>
    <property type="match status" value="1"/>
</dbReference>
<dbReference type="InterPro" id="IPR006140">
    <property type="entry name" value="D-isomer_DH_NAD-bd"/>
</dbReference>
<dbReference type="OrthoDB" id="9793626at2"/>
<dbReference type="Pfam" id="PF00389">
    <property type="entry name" value="2-Hacid_dh"/>
    <property type="match status" value="1"/>
</dbReference>
<evidence type="ECO:0000256" key="4">
    <source>
        <dbReference type="RuleBase" id="RU003719"/>
    </source>
</evidence>
<evidence type="ECO:0000256" key="2">
    <source>
        <dbReference type="ARBA" id="ARBA00023002"/>
    </source>
</evidence>
<dbReference type="InterPro" id="IPR050223">
    <property type="entry name" value="D-isomer_2-hydroxyacid_DH"/>
</dbReference>
<sequence>MKPPVLMLAPARPSAMERLARDYDLLRLDEAEDRDAFLDRHGAACRAIVTHGHKVIDDALLDRLPALEIVSCSSAGYDAFDVDALARRGIRLTNASPALAQEVADMAMLLAAAGWRRLVEADAWVRSGDWARQGEFPLRRGLRGRTLGIVGMGTIGQRIAEMAGAFGVQVAYWNRSERQVDAVYYADLVDLARASDILIVIVAGGEGTRHLISAPVIAALGPEGLLVNVARGSVVDEEALITALQDGTLGAAALDVFAQEPEADPRFAAMANVTLSPHLGSATVESREAMSALMVDNLDAHFGGRPLLSEVALTR</sequence>
<keyword evidence="1" id="KW-0521">NADP</keyword>
<dbReference type="Pfam" id="PF02826">
    <property type="entry name" value="2-Hacid_dh_C"/>
    <property type="match status" value="1"/>
</dbReference>
<gene>
    <name evidence="7" type="ORF">FA743_09285</name>
</gene>
<name>A0A4U0RBW7_9RHOB</name>
<feature type="domain" description="D-isomer specific 2-hydroxyacid dehydrogenase catalytic" evidence="5">
    <location>
        <begin position="5"/>
        <end position="311"/>
    </location>
</feature>
<dbReference type="RefSeq" id="WP_136885832.1">
    <property type="nucleotide sequence ID" value="NZ_SUNI01000006.1"/>
</dbReference>
<protein>
    <submittedName>
        <fullName evidence="7">2-hydroxyacid dehydrogenase</fullName>
    </submittedName>
</protein>
<dbReference type="GO" id="GO:0016618">
    <property type="term" value="F:hydroxypyruvate reductase [NAD(P)H] activity"/>
    <property type="evidence" value="ECO:0007669"/>
    <property type="project" value="TreeGrafter"/>
</dbReference>
<organism evidence="7 8">
    <name type="scientific">Paracoccus gahaiensis</name>
    <dbReference type="NCBI Taxonomy" id="1706839"/>
    <lineage>
        <taxon>Bacteria</taxon>
        <taxon>Pseudomonadati</taxon>
        <taxon>Pseudomonadota</taxon>
        <taxon>Alphaproteobacteria</taxon>
        <taxon>Rhodobacterales</taxon>
        <taxon>Paracoccaceae</taxon>
        <taxon>Paracoccus</taxon>
    </lineage>
</organism>
<comment type="similarity">
    <text evidence="4">Belongs to the D-isomer specific 2-hydroxyacid dehydrogenase family.</text>
</comment>
<evidence type="ECO:0000313" key="8">
    <source>
        <dbReference type="Proteomes" id="UP000309747"/>
    </source>
</evidence>